<name>A0A8S1TIS2_PAROT</name>
<dbReference type="EMBL" id="CAJJDP010000026">
    <property type="protein sequence ID" value="CAD8152120.1"/>
    <property type="molecule type" value="Genomic_DNA"/>
</dbReference>
<organism evidence="2 3">
    <name type="scientific">Paramecium octaurelia</name>
    <dbReference type="NCBI Taxonomy" id="43137"/>
    <lineage>
        <taxon>Eukaryota</taxon>
        <taxon>Sar</taxon>
        <taxon>Alveolata</taxon>
        <taxon>Ciliophora</taxon>
        <taxon>Intramacronucleata</taxon>
        <taxon>Oligohymenophorea</taxon>
        <taxon>Peniculida</taxon>
        <taxon>Parameciidae</taxon>
        <taxon>Paramecium</taxon>
    </lineage>
</organism>
<protein>
    <recommendedName>
        <fullName evidence="4">G domain-containing protein</fullName>
    </recommendedName>
</protein>
<dbReference type="OMA" id="INGYSEC"/>
<sequence length="598" mass="70397">MQNNQIQGSPSIDEKALLKMINMVLSYLYQFQKQKNNNMKVLILVGVTGSGKSTIFNLLGGAKFKLIQSEDGVEELELEEISTEFSIMKGGMQSVTKEPKYYFNEEFNHLLIDFPGFQDTNGEFDQIMIQMLFYKISTQSKVKILYVVRHPELEFQERGTNLQEFIKTTFKEQSIGIESLTLLLNAFNEENYSDELVKTSATEQIQELYHPKRGLNIIVLRKINSEIDIAKQFSDANRRKIWEDIIKSEEIKLQPIQILHIEKISAYLSEKSFKYIEKVWLSIQQKLTQNLQNSQFYNIPKLQNLCTMFKELPKITKTNYAQSYRQFVVASSVIAQQLGCSEEVKYKSEEFLKIYQFFQQFSDLINGYSECQKHSKFAQDLYNDMIRMIENKIGFLKENQKVQITIAEKNQEIKLKNNALAKAECQRLQKEQYQKQSRQLNLEIGQLQQKIILQRNAIKELENQTDQLRNKYFQLQRQSDETQRDLDEKIQNQIHINNQTEVSLKKKQKQLNDLEREQQQKLNAIKIEIEEQEIRRREILKQIEEVENLRDRQKAMLCLIRGSNNNLTTQVEQRQNEITSLKAEISRTQTYDNGCQLI</sequence>
<proteinExistence type="predicted"/>
<feature type="coiled-coil region" evidence="1">
    <location>
        <begin position="406"/>
        <end position="584"/>
    </location>
</feature>
<reference evidence="2" key="1">
    <citation type="submission" date="2021-01" db="EMBL/GenBank/DDBJ databases">
        <authorList>
            <consortium name="Genoscope - CEA"/>
            <person name="William W."/>
        </authorList>
    </citation>
    <scope>NUCLEOTIDE SEQUENCE</scope>
</reference>
<evidence type="ECO:0000313" key="3">
    <source>
        <dbReference type="Proteomes" id="UP000683925"/>
    </source>
</evidence>
<dbReference type="OrthoDB" id="8954335at2759"/>
<evidence type="ECO:0000313" key="2">
    <source>
        <dbReference type="EMBL" id="CAD8152120.1"/>
    </source>
</evidence>
<keyword evidence="1" id="KW-0175">Coiled coil</keyword>
<accession>A0A8S1TIS2</accession>
<gene>
    <name evidence="2" type="ORF">POCTA_138.1.T0260089</name>
</gene>
<keyword evidence="3" id="KW-1185">Reference proteome</keyword>
<evidence type="ECO:0000256" key="1">
    <source>
        <dbReference type="SAM" id="Coils"/>
    </source>
</evidence>
<dbReference type="AlphaFoldDB" id="A0A8S1TIS2"/>
<comment type="caution">
    <text evidence="2">The sequence shown here is derived from an EMBL/GenBank/DDBJ whole genome shotgun (WGS) entry which is preliminary data.</text>
</comment>
<evidence type="ECO:0008006" key="4">
    <source>
        <dbReference type="Google" id="ProtNLM"/>
    </source>
</evidence>
<dbReference type="Proteomes" id="UP000683925">
    <property type="component" value="Unassembled WGS sequence"/>
</dbReference>